<dbReference type="RefSeq" id="WP_251812342.1">
    <property type="nucleotide sequence ID" value="NZ_CP101527.1"/>
</dbReference>
<dbReference type="EC" id="6.6.1.2" evidence="1"/>
<feature type="domain" description="CobN/magnesium chelatase" evidence="2">
    <location>
        <begin position="139"/>
        <end position="1295"/>
    </location>
</feature>
<evidence type="ECO:0000313" key="4">
    <source>
        <dbReference type="Proteomes" id="UP001164472"/>
    </source>
</evidence>
<dbReference type="Pfam" id="PF02514">
    <property type="entry name" value="CobN-Mg_chel"/>
    <property type="match status" value="1"/>
</dbReference>
<sequence length="1316" mass="147066">MHLLAAKPGGFSDDEGIIDLQQTAADIVILAAQDSTLSMLAQCAESLPEGYPSIRLANFVNLTKPAAFDLYAHRVLEHAQFIVVSLLGGKAYLPYGVEQLQKICRSTGAQLAIVPGDDQPDEELFAASTLPRDDLIRLWRYLREGGIRNTENAYRFIQQTYFKASINPNERLIAYEEPRPLPRTLIYCPHRHEQSFQEWQQRVAQRREQAEHAIPTAVLLFYRSHLQAGNTQAFSAFIEQLEQNGLAVLPIATASLKEPECKALVDQLSQKSDCRVFLNTTAFSIRSATTDESGEQGFIGNAHLSSQPDLLEPDSLFAVNAPVLQVILAANSEEDWQEHSQGLRSRDIAMNIALPEMDGRIISRAISFKSEIDRSDRTEYSQVGYQLQPDRAEFVAELAARWASLSIKPNAEKRIALILANYPTRDGRIGNGVGLDTPASTIEIINAMGQAGYPIEGIPETGNALIQELLGNVTNDLDSVDLRPCQQSLSIDEYQHHFATLPEACQQAVLERWGSPDQDPKHRSGRIMIAGIRLGETFVGIQPARGFNVDVAANYHDPDLVPPHSYLAFYFWLRHSYQVDAFIHIGKHGNLEWLPGKGLALSNRCWPEIALGPMPHLYPFIVNDPGEGAQAKRRSQAVVLDHLMPPMTRAETYGELQELEQWVDELYQAMGVDPRREALLRSKILDLINRTNLLAELNLKGDEVNDENAVLNELDAYLCDLKEAQIRDGLHTYGVKPSGEQRTDTLVALTRLPRGEQRVEDASILNCLVKDLSLTLECHADSPLFDPLKFDAQTSWQGPKPEILYDIEPSPWRTHADTRERLELLAKELIGCACAPIPDIKHTLTEDNGAQAHPMMSHFPCTHALFQHIKKVIAPAFDGSAPEELRQLLNGLEGGFVPPGASGAPTRGRLDVLPTGRNFYSVDSRSIPTPAAWELGQASAEQLVMRHLQEHGDYPKTLGLSVWGTATMRTGGDDIAQAFALMGIKPVWAAGSNRVTDFEIIPNFLFNRPRVDVTLRVSGFFRDAFPNVMKLYDAAVNALAEHQEPGNTNTIKQRIESDIEQLTQNGLSPEQAKQQARWRVFGSKPGAYGAGLQGLIDERCWDTPDDLAEAYINWGGYAYGQNEQGTQAFETFEHRLGQLEAVVQNQDNREHDLLDSDDYYQFQGGMTNAVRVISGETPAVYHGDHSNPAAPQIKTLQEELNRVIRSRVINPKWIAGMQRHGYKGAFEMAATVDYLFAYDATTDMISDYQYEMVADNYLFEEKNREFLENNNPKAMQEMAERMMEAIQRGLWDEPGDYANLLESLLLDIEDKLEQGM</sequence>
<dbReference type="Proteomes" id="UP001164472">
    <property type="component" value="Chromosome"/>
</dbReference>
<name>A0A9E8HR70_9ALTE</name>
<gene>
    <name evidence="3" type="primary">cobN</name>
    <name evidence="3" type="ORF">NNL22_18550</name>
</gene>
<protein>
    <recommendedName>
        <fullName evidence="1">Cobaltochelatase subunit CobN</fullName>
        <ecNumber evidence="1">6.6.1.2</ecNumber>
    </recommendedName>
</protein>
<dbReference type="CDD" id="cd10150">
    <property type="entry name" value="CobN_like"/>
    <property type="match status" value="1"/>
</dbReference>
<dbReference type="GO" id="GO:0051116">
    <property type="term" value="F:cobaltochelatase activity"/>
    <property type="evidence" value="ECO:0007669"/>
    <property type="project" value="UniProtKB-UniRule"/>
</dbReference>
<reference evidence="3" key="1">
    <citation type="submission" date="2022-07" db="EMBL/GenBank/DDBJ databases">
        <title>Alkalimarinus sp. nov., isolated from gut of a Alitta virens.</title>
        <authorList>
            <person name="Yang A.I."/>
            <person name="Shin N.-R."/>
        </authorList>
    </citation>
    <scope>NUCLEOTIDE SEQUENCE</scope>
    <source>
        <strain evidence="3">FA028</strain>
    </source>
</reference>
<dbReference type="GO" id="GO:0009236">
    <property type="term" value="P:cobalamin biosynthetic process"/>
    <property type="evidence" value="ECO:0007669"/>
    <property type="project" value="UniProtKB-UniRule"/>
</dbReference>
<evidence type="ECO:0000256" key="1">
    <source>
        <dbReference type="NCBIfam" id="TIGR02257"/>
    </source>
</evidence>
<evidence type="ECO:0000259" key="2">
    <source>
        <dbReference type="Pfam" id="PF02514"/>
    </source>
</evidence>
<keyword evidence="4" id="KW-1185">Reference proteome</keyword>
<proteinExistence type="predicted"/>
<dbReference type="InterPro" id="IPR011953">
    <property type="entry name" value="Cobalto_CobN"/>
</dbReference>
<accession>A0A9E8HR70</accession>
<organism evidence="3 4">
    <name type="scientific">Alkalimarinus sediminis</name>
    <dbReference type="NCBI Taxonomy" id="1632866"/>
    <lineage>
        <taxon>Bacteria</taxon>
        <taxon>Pseudomonadati</taxon>
        <taxon>Pseudomonadota</taxon>
        <taxon>Gammaproteobacteria</taxon>
        <taxon>Alteromonadales</taxon>
        <taxon>Alteromonadaceae</taxon>
        <taxon>Alkalimarinus</taxon>
    </lineage>
</organism>
<evidence type="ECO:0000313" key="3">
    <source>
        <dbReference type="EMBL" id="UZW74996.1"/>
    </source>
</evidence>
<dbReference type="EMBL" id="CP101527">
    <property type="protein sequence ID" value="UZW74996.1"/>
    <property type="molecule type" value="Genomic_DNA"/>
</dbReference>
<keyword evidence="3" id="KW-0436">Ligase</keyword>
<dbReference type="InterPro" id="IPR003672">
    <property type="entry name" value="CobN/Mg_chltase"/>
</dbReference>
<dbReference type="PANTHER" id="PTHR44119">
    <property type="entry name" value="MAGNESIUM-CHELATASE SUBUNIT CHLH, CHLOROPLASTIC"/>
    <property type="match status" value="1"/>
</dbReference>
<dbReference type="PANTHER" id="PTHR44119:SF4">
    <property type="entry name" value="AEROBIC COBALTOCHELATASE SUBUNIT COBN"/>
    <property type="match status" value="1"/>
</dbReference>
<dbReference type="KEGG" id="asem:NNL22_18550"/>
<dbReference type="NCBIfam" id="TIGR02257">
    <property type="entry name" value="cobalto_cobN"/>
    <property type="match status" value="1"/>
</dbReference>